<evidence type="ECO:0000256" key="1">
    <source>
        <dbReference type="ARBA" id="ARBA00001913"/>
    </source>
</evidence>
<organism evidence="8 9">
    <name type="scientific">Coraliomargarita algicola</name>
    <dbReference type="NCBI Taxonomy" id="3092156"/>
    <lineage>
        <taxon>Bacteria</taxon>
        <taxon>Pseudomonadati</taxon>
        <taxon>Verrucomicrobiota</taxon>
        <taxon>Opitutia</taxon>
        <taxon>Puniceicoccales</taxon>
        <taxon>Coraliomargaritaceae</taxon>
        <taxon>Coraliomargarita</taxon>
    </lineage>
</organism>
<dbReference type="Pfam" id="PF00884">
    <property type="entry name" value="Sulfatase"/>
    <property type="match status" value="1"/>
</dbReference>
<comment type="similarity">
    <text evidence="2">Belongs to the sulfatase family.</text>
</comment>
<dbReference type="CDD" id="cd16144">
    <property type="entry name" value="ARS_like"/>
    <property type="match status" value="1"/>
</dbReference>
<dbReference type="SUPFAM" id="SSF53649">
    <property type="entry name" value="Alkaline phosphatase-like"/>
    <property type="match status" value="1"/>
</dbReference>
<evidence type="ECO:0000256" key="5">
    <source>
        <dbReference type="ARBA" id="ARBA00022801"/>
    </source>
</evidence>
<name>A0ABZ0RTG1_9BACT</name>
<dbReference type="InterPro" id="IPR050738">
    <property type="entry name" value="Sulfatase"/>
</dbReference>
<gene>
    <name evidence="8" type="ORF">SH580_00905</name>
</gene>
<keyword evidence="5" id="KW-0378">Hydrolase</keyword>
<evidence type="ECO:0000256" key="6">
    <source>
        <dbReference type="ARBA" id="ARBA00022837"/>
    </source>
</evidence>
<accession>A0ABZ0RTG1</accession>
<evidence type="ECO:0000256" key="3">
    <source>
        <dbReference type="ARBA" id="ARBA00022723"/>
    </source>
</evidence>
<proteinExistence type="inferred from homology"/>
<reference evidence="8 9" key="1">
    <citation type="submission" date="2023-11" db="EMBL/GenBank/DDBJ databases">
        <title>Coraliomargarita sp. nov., isolated from marine algae.</title>
        <authorList>
            <person name="Lee J.K."/>
            <person name="Baek J.H."/>
            <person name="Kim J.M."/>
            <person name="Choi D.G."/>
            <person name="Jeon C.O."/>
        </authorList>
    </citation>
    <scope>NUCLEOTIDE SEQUENCE [LARGE SCALE GENOMIC DNA]</scope>
    <source>
        <strain evidence="8 9">J2-16</strain>
    </source>
</reference>
<feature type="domain" description="Sulfatase N-terminal" evidence="7">
    <location>
        <begin position="30"/>
        <end position="361"/>
    </location>
</feature>
<evidence type="ECO:0000313" key="9">
    <source>
        <dbReference type="Proteomes" id="UP001324993"/>
    </source>
</evidence>
<dbReference type="RefSeq" id="WP_319833122.1">
    <property type="nucleotide sequence ID" value="NZ_CP138858.1"/>
</dbReference>
<keyword evidence="6" id="KW-0106">Calcium</keyword>
<dbReference type="InterPro" id="IPR017850">
    <property type="entry name" value="Alkaline_phosphatase_core_sf"/>
</dbReference>
<protein>
    <submittedName>
        <fullName evidence="8">Sulfatase</fullName>
    </submittedName>
</protein>
<dbReference type="InterPro" id="IPR000917">
    <property type="entry name" value="Sulfatase_N"/>
</dbReference>
<sequence>MKRSYLKSICLSCFTFVLGVSSVFSTTIKPNILFIIIDDMGWKDLSVAGSRYYETPHIDALAREGLRFTNAHSAAPTCTPSRGAIYSGKFPARTKLTAVFNEHEGPDDRLYAKSKYSGERDQTLEALHRHALPSGEFILPQALAAGGYRTGFFGKWHIGECANYQPDDRGFDVAKGYRTSYVPTSKSGHWMKTFQKYGAQLEGVDRDAYVADVLTDECIDFIASNQDQPWMAVLSHYLVHTPIQPKPEKLAHYHNKAKTDHDNPGYASMVESVDESVGRVLDTLKQLKLDENTLVIFTSDNGGLTLKSTSNYPLMGGKSFPFEGATKVPFIVKWPGHIQPGISDQRIVGTDIYPTMLSAAGLPLRPEQHVDGVDLIPVMTAHASLEPRPIIVHYPHYTHATGPFSSITLGGWKLIRFYNDEFGAYLLYDLNNDPYEREDLASTHPEKLAQLAGQLDRALVAMEAEMPTPNPNYKPSKRALNLKTTQALADREWKRFQSRADMTSASE</sequence>
<dbReference type="PANTHER" id="PTHR42693">
    <property type="entry name" value="ARYLSULFATASE FAMILY MEMBER"/>
    <property type="match status" value="1"/>
</dbReference>
<evidence type="ECO:0000259" key="7">
    <source>
        <dbReference type="Pfam" id="PF00884"/>
    </source>
</evidence>
<dbReference type="PANTHER" id="PTHR42693:SF42">
    <property type="entry name" value="ARYLSULFATASE G"/>
    <property type="match status" value="1"/>
</dbReference>
<comment type="cofactor">
    <cofactor evidence="1">
        <name>Ca(2+)</name>
        <dbReference type="ChEBI" id="CHEBI:29108"/>
    </cofactor>
</comment>
<dbReference type="Gene3D" id="3.40.720.10">
    <property type="entry name" value="Alkaline Phosphatase, subunit A"/>
    <property type="match status" value="1"/>
</dbReference>
<dbReference type="Proteomes" id="UP001324993">
    <property type="component" value="Chromosome"/>
</dbReference>
<evidence type="ECO:0000256" key="4">
    <source>
        <dbReference type="ARBA" id="ARBA00022729"/>
    </source>
</evidence>
<evidence type="ECO:0000313" key="8">
    <source>
        <dbReference type="EMBL" id="WPJ96259.1"/>
    </source>
</evidence>
<keyword evidence="9" id="KW-1185">Reference proteome</keyword>
<dbReference type="EMBL" id="CP138858">
    <property type="protein sequence ID" value="WPJ96259.1"/>
    <property type="molecule type" value="Genomic_DNA"/>
</dbReference>
<evidence type="ECO:0000256" key="2">
    <source>
        <dbReference type="ARBA" id="ARBA00008779"/>
    </source>
</evidence>
<dbReference type="Gene3D" id="3.30.1120.10">
    <property type="match status" value="1"/>
</dbReference>
<keyword evidence="4" id="KW-0732">Signal</keyword>
<keyword evidence="3" id="KW-0479">Metal-binding</keyword>